<evidence type="ECO:0000313" key="7">
    <source>
        <dbReference type="EMBL" id="BAO31397.1"/>
    </source>
</evidence>
<dbReference type="GO" id="GO:0005886">
    <property type="term" value="C:plasma membrane"/>
    <property type="evidence" value="ECO:0007669"/>
    <property type="project" value="UniProtKB-SubCell"/>
</dbReference>
<evidence type="ECO:0000256" key="2">
    <source>
        <dbReference type="ARBA" id="ARBA00022475"/>
    </source>
</evidence>
<dbReference type="InterPro" id="IPR005598">
    <property type="entry name" value="ATP_synth_I"/>
</dbReference>
<organism evidence="7 8">
    <name type="scientific">Sulfuritalea hydrogenivorans sk43H</name>
    <dbReference type="NCBI Taxonomy" id="1223802"/>
    <lineage>
        <taxon>Bacteria</taxon>
        <taxon>Pseudomonadati</taxon>
        <taxon>Pseudomonadota</taxon>
        <taxon>Betaproteobacteria</taxon>
        <taxon>Nitrosomonadales</taxon>
        <taxon>Sterolibacteriaceae</taxon>
        <taxon>Sulfuritalea</taxon>
    </lineage>
</organism>
<dbReference type="STRING" id="1223802.SUTH_03627"/>
<name>W0SKG3_9PROT</name>
<keyword evidence="5 6" id="KW-0472">Membrane</keyword>
<dbReference type="EMBL" id="AP012547">
    <property type="protein sequence ID" value="BAO31397.1"/>
    <property type="molecule type" value="Genomic_DNA"/>
</dbReference>
<dbReference type="KEGG" id="shd:SUTH_03627"/>
<evidence type="ECO:0000256" key="1">
    <source>
        <dbReference type="ARBA" id="ARBA00004651"/>
    </source>
</evidence>
<keyword evidence="2" id="KW-1003">Cell membrane</keyword>
<evidence type="ECO:0000256" key="6">
    <source>
        <dbReference type="SAM" id="Phobius"/>
    </source>
</evidence>
<keyword evidence="4 6" id="KW-1133">Transmembrane helix</keyword>
<feature type="transmembrane region" description="Helical" evidence="6">
    <location>
        <begin position="78"/>
        <end position="98"/>
    </location>
</feature>
<evidence type="ECO:0000256" key="4">
    <source>
        <dbReference type="ARBA" id="ARBA00022989"/>
    </source>
</evidence>
<proteinExistence type="predicted"/>
<evidence type="ECO:0000256" key="3">
    <source>
        <dbReference type="ARBA" id="ARBA00022692"/>
    </source>
</evidence>
<dbReference type="HOGENOM" id="CLU_121415_6_0_4"/>
<keyword evidence="8" id="KW-1185">Reference proteome</keyword>
<dbReference type="AlphaFoldDB" id="W0SKG3"/>
<feature type="transmembrane region" description="Helical" evidence="6">
    <location>
        <begin position="52"/>
        <end position="72"/>
    </location>
</feature>
<comment type="subcellular location">
    <subcellularLocation>
        <location evidence="1">Cell membrane</location>
        <topology evidence="1">Multi-pass membrane protein</topology>
    </subcellularLocation>
</comment>
<dbReference type="Pfam" id="PF03899">
    <property type="entry name" value="ATP-synt_I"/>
    <property type="match status" value="1"/>
</dbReference>
<evidence type="ECO:0000313" key="8">
    <source>
        <dbReference type="Proteomes" id="UP000031637"/>
    </source>
</evidence>
<keyword evidence="3 6" id="KW-0812">Transmembrane</keyword>
<reference evidence="7 8" key="1">
    <citation type="journal article" date="2014" name="Syst. Appl. Microbiol.">
        <title>Complete genomes of freshwater sulfur oxidizers Sulfuricella denitrificans skB26 and Sulfuritalea hydrogenivorans sk43H: genetic insights into the sulfur oxidation pathway of betaproteobacteria.</title>
        <authorList>
            <person name="Watanabe T."/>
            <person name="Kojima H."/>
            <person name="Fukui M."/>
        </authorList>
    </citation>
    <scope>NUCLEOTIDE SEQUENCE [LARGE SCALE GENOMIC DNA]</scope>
    <source>
        <strain evidence="7">DSM22779</strain>
    </source>
</reference>
<sequence>MIVAGLAWLWAGPHGAASAGLGGAAVVIPNLFFALSLWAAARSGRASVARFFVGEFIKVAATLALLVIVAGAYRDLHWLALLAGLLVALKANLFAILIKA</sequence>
<feature type="transmembrane region" description="Helical" evidence="6">
    <location>
        <begin position="20"/>
        <end position="40"/>
    </location>
</feature>
<dbReference type="Proteomes" id="UP000031637">
    <property type="component" value="Chromosome"/>
</dbReference>
<accession>W0SKG3</accession>
<gene>
    <name evidence="7" type="ORF">SUTH_03627</name>
</gene>
<protein>
    <recommendedName>
        <fullName evidence="9">ATP synthase subunit I</fullName>
    </recommendedName>
</protein>
<evidence type="ECO:0000256" key="5">
    <source>
        <dbReference type="ARBA" id="ARBA00023136"/>
    </source>
</evidence>
<evidence type="ECO:0008006" key="9">
    <source>
        <dbReference type="Google" id="ProtNLM"/>
    </source>
</evidence>